<reference evidence="9 10" key="1">
    <citation type="submission" date="2024-09" db="EMBL/GenBank/DDBJ databases">
        <authorList>
            <person name="Sun Q."/>
            <person name="Mori K."/>
        </authorList>
    </citation>
    <scope>NUCLEOTIDE SEQUENCE [LARGE SCALE GENOMIC DNA]</scope>
    <source>
        <strain evidence="9 10">KCTC 42086</strain>
    </source>
</reference>
<evidence type="ECO:0000256" key="4">
    <source>
        <dbReference type="ARBA" id="ARBA00022692"/>
    </source>
</evidence>
<dbReference type="Gene3D" id="1.10.357.20">
    <property type="entry name" value="SLC41 divalent cation transporters, integral membrane domain"/>
    <property type="match status" value="1"/>
</dbReference>
<dbReference type="EMBL" id="JBHMQU010000097">
    <property type="protein sequence ID" value="MFC0813541.1"/>
    <property type="molecule type" value="Genomic_DNA"/>
</dbReference>
<comment type="subcellular location">
    <subcellularLocation>
        <location evidence="1">Membrane</location>
        <topology evidence="1">Multi-pass membrane protein</topology>
    </subcellularLocation>
</comment>
<keyword evidence="6" id="KW-1133">Transmembrane helix</keyword>
<dbReference type="SUPFAM" id="SSF161093">
    <property type="entry name" value="MgtE membrane domain-like"/>
    <property type="match status" value="1"/>
</dbReference>
<evidence type="ECO:0000313" key="9">
    <source>
        <dbReference type="EMBL" id="MFC0813541.1"/>
    </source>
</evidence>
<evidence type="ECO:0000256" key="2">
    <source>
        <dbReference type="ARBA" id="ARBA00009749"/>
    </source>
</evidence>
<evidence type="ECO:0000259" key="8">
    <source>
        <dbReference type="Pfam" id="PF01769"/>
    </source>
</evidence>
<keyword evidence="3" id="KW-0813">Transport</keyword>
<keyword evidence="5" id="KW-0460">Magnesium</keyword>
<evidence type="ECO:0000256" key="3">
    <source>
        <dbReference type="ARBA" id="ARBA00022448"/>
    </source>
</evidence>
<dbReference type="Pfam" id="PF01769">
    <property type="entry name" value="MgtE"/>
    <property type="match status" value="1"/>
</dbReference>
<evidence type="ECO:0000313" key="10">
    <source>
        <dbReference type="Proteomes" id="UP001589920"/>
    </source>
</evidence>
<feature type="domain" description="SLC41A/MgtE integral membrane" evidence="8">
    <location>
        <begin position="1"/>
        <end position="31"/>
    </location>
</feature>
<keyword evidence="7" id="KW-0472">Membrane</keyword>
<proteinExistence type="inferred from homology"/>
<sequence length="38" mass="3834">MKRGSINPATASGPLVTTISDGVGVVVYFSIASRVLGL</sequence>
<protein>
    <submittedName>
        <fullName evidence="9">Magnesium transporter</fullName>
    </submittedName>
</protein>
<dbReference type="Proteomes" id="UP001589920">
    <property type="component" value="Unassembled WGS sequence"/>
</dbReference>
<evidence type="ECO:0000256" key="6">
    <source>
        <dbReference type="ARBA" id="ARBA00022989"/>
    </source>
</evidence>
<keyword evidence="10" id="KW-1185">Reference proteome</keyword>
<evidence type="ECO:0000256" key="1">
    <source>
        <dbReference type="ARBA" id="ARBA00004141"/>
    </source>
</evidence>
<evidence type="ECO:0000256" key="5">
    <source>
        <dbReference type="ARBA" id="ARBA00022842"/>
    </source>
</evidence>
<comment type="similarity">
    <text evidence="2">Belongs to the SLC41A transporter family.</text>
</comment>
<dbReference type="InterPro" id="IPR006667">
    <property type="entry name" value="SLC41_membr_dom"/>
</dbReference>
<name>A0ABV6T8E8_9RHOB</name>
<dbReference type="InterPro" id="IPR036739">
    <property type="entry name" value="SLC41_membr_dom_sf"/>
</dbReference>
<comment type="caution">
    <text evidence="9">The sequence shown here is derived from an EMBL/GenBank/DDBJ whole genome shotgun (WGS) entry which is preliminary data.</text>
</comment>
<gene>
    <name evidence="9" type="ORF">ACFHYO_15690</name>
</gene>
<organism evidence="9 10">
    <name type="scientific">Paracoccus panacisoli</name>
    <dbReference type="NCBI Taxonomy" id="1510163"/>
    <lineage>
        <taxon>Bacteria</taxon>
        <taxon>Pseudomonadati</taxon>
        <taxon>Pseudomonadota</taxon>
        <taxon>Alphaproteobacteria</taxon>
        <taxon>Rhodobacterales</taxon>
        <taxon>Paracoccaceae</taxon>
        <taxon>Paracoccus</taxon>
    </lineage>
</organism>
<evidence type="ECO:0000256" key="7">
    <source>
        <dbReference type="ARBA" id="ARBA00023136"/>
    </source>
</evidence>
<keyword evidence="4" id="KW-0812">Transmembrane</keyword>
<dbReference type="RefSeq" id="WP_394321639.1">
    <property type="nucleotide sequence ID" value="NZ_JBHMQU010000097.1"/>
</dbReference>
<accession>A0ABV6T8E8</accession>